<reference evidence="1 2" key="1">
    <citation type="journal article" date="2013" name="Proc. Natl. Acad. Sci. U.S.A.">
        <title>Candidate phylum TM6 genome recovered from a hospital sink biofilm provides genomic insights into this uncultivated phylum.</title>
        <authorList>
            <person name="McLean J.S."/>
            <person name="Lombardo M.J."/>
            <person name="Badger J.H."/>
            <person name="Edlund A."/>
            <person name="Novotny M."/>
            <person name="Yee-Greenbaum J."/>
            <person name="Vyahhi N."/>
            <person name="Hall A.P."/>
            <person name="Yang Y."/>
            <person name="Dupont C.L."/>
            <person name="Ziegler M.G."/>
            <person name="Chitsaz H."/>
            <person name="Allen A.E."/>
            <person name="Yooseph S."/>
            <person name="Tesler G."/>
            <person name="Pevzner P.A."/>
            <person name="Friedman R.M."/>
            <person name="Nealson K.H."/>
            <person name="Venter J.C."/>
            <person name="Lasken R.S."/>
        </authorList>
    </citation>
    <scope>NUCLEOTIDE SEQUENCE [LARGE SCALE GENOMIC DNA]</scope>
    <source>
        <strain evidence="1 2">TM6SC1</strain>
    </source>
</reference>
<dbReference type="Gene3D" id="1.25.40.10">
    <property type="entry name" value="Tetratricopeptide repeat domain"/>
    <property type="match status" value="1"/>
</dbReference>
<evidence type="ECO:0000313" key="1">
    <source>
        <dbReference type="EMBL" id="KIX85555.1"/>
    </source>
</evidence>
<evidence type="ECO:0000313" key="2">
    <source>
        <dbReference type="Proteomes" id="UP000032214"/>
    </source>
</evidence>
<dbReference type="InterPro" id="IPR011990">
    <property type="entry name" value="TPR-like_helical_dom_sf"/>
</dbReference>
<protein>
    <submittedName>
        <fullName evidence="1">Uncharacterized protein</fullName>
    </submittedName>
</protein>
<dbReference type="EMBL" id="ARQD01000001">
    <property type="protein sequence ID" value="KIX85555.1"/>
    <property type="molecule type" value="Genomic_DNA"/>
</dbReference>
<comment type="caution">
    <text evidence="1">The sequence shown here is derived from an EMBL/GenBank/DDBJ whole genome shotgun (WGS) entry which is preliminary data.</text>
</comment>
<sequence length="308" mass="35854">MNNIFNSFFFNLKHYKHPQKKPTKLDQARRFYKKGNISAAYTAIKSYLATRPLDIYARLMLIHVLQLNEQYAYAYQLLTIWSKSEPDNHIWYQSIHSMAHATGTWGTAYTLMSELVYTHPSLIAHHCMAEIAFKSKHYSQANACWQKVYDQSNDEYTKAYALYYQGIHALSLKESKKLEEIIIKSKNIAIKFTPLEHFKAQYYINKKQLKQADYILKNISASGNSEPTIQATKSWLLYKEHKYKQAFQVLKSINPYIQGCIPCVRAACIYHKAGQINAARDFFVRAQASARSSYDHHKIAQHAHLFYS</sequence>
<keyword evidence="2" id="KW-1185">Reference proteome</keyword>
<organism evidence="1 2">
    <name type="scientific">candidate division TM6 bacterium JCVI TM6SC1</name>
    <dbReference type="NCBI Taxonomy" id="1306947"/>
    <lineage>
        <taxon>Bacteria</taxon>
        <taxon>Candidatus Babelota</taxon>
        <taxon>Vermiphilus</taxon>
    </lineage>
</organism>
<dbReference type="AlphaFoldDB" id="A0A0D2I2Y9"/>
<gene>
    <name evidence="1" type="ORF">J120_01135</name>
</gene>
<dbReference type="SUPFAM" id="SSF48452">
    <property type="entry name" value="TPR-like"/>
    <property type="match status" value="1"/>
</dbReference>
<dbReference type="Proteomes" id="UP000032214">
    <property type="component" value="Unassembled WGS sequence"/>
</dbReference>
<proteinExistence type="predicted"/>
<name>A0A0D2I2Y9_9BACT</name>
<dbReference type="STRING" id="1306947.J120_01135"/>
<accession>A0A0D2I2Y9</accession>